<evidence type="ECO:0000256" key="4">
    <source>
        <dbReference type="ARBA" id="ARBA00022960"/>
    </source>
</evidence>
<proteinExistence type="inferred from homology"/>
<keyword evidence="7 10" id="KW-0472">Membrane</keyword>
<evidence type="ECO:0000256" key="7">
    <source>
        <dbReference type="ARBA" id="ARBA00023136"/>
    </source>
</evidence>
<name>A0ABS5HYA2_9GAMM</name>
<reference evidence="12 13" key="1">
    <citation type="submission" date="2020-02" db="EMBL/GenBank/DDBJ databases">
        <title>Shewanella WXL01 sp. nov., a marine bacterium isolated from green algae in Luhuitou Fringing Reef (Northern South China Sea).</title>
        <authorList>
            <person name="Wang X."/>
        </authorList>
    </citation>
    <scope>NUCLEOTIDE SEQUENCE [LARGE SCALE GENOMIC DNA]</scope>
    <source>
        <strain evidence="12 13">MCCC 1A01895</strain>
    </source>
</reference>
<protein>
    <recommendedName>
        <fullName evidence="10">Probable lipid II flippase MurJ</fullName>
    </recommendedName>
</protein>
<keyword evidence="2 10" id="KW-1003">Cell membrane</keyword>
<gene>
    <name evidence="10 12" type="primary">murJ</name>
    <name evidence="12" type="ORF">G3R48_01615</name>
</gene>
<feature type="transmembrane region" description="Helical" evidence="10">
    <location>
        <begin position="96"/>
        <end position="121"/>
    </location>
</feature>
<dbReference type="PRINTS" id="PR01806">
    <property type="entry name" value="VIRFACTRMVIN"/>
</dbReference>
<dbReference type="Proteomes" id="UP000811844">
    <property type="component" value="Unassembled WGS sequence"/>
</dbReference>
<dbReference type="PANTHER" id="PTHR47019:SF1">
    <property type="entry name" value="LIPID II FLIPPASE MURJ"/>
    <property type="match status" value="1"/>
</dbReference>
<accession>A0ABS5HYA2</accession>
<comment type="similarity">
    <text evidence="9 10 11">Belongs to the MurJ/MviN family.</text>
</comment>
<keyword evidence="10 11" id="KW-0813">Transport</keyword>
<evidence type="ECO:0000256" key="10">
    <source>
        <dbReference type="HAMAP-Rule" id="MF_02078"/>
    </source>
</evidence>
<evidence type="ECO:0000256" key="5">
    <source>
        <dbReference type="ARBA" id="ARBA00022984"/>
    </source>
</evidence>
<evidence type="ECO:0000256" key="11">
    <source>
        <dbReference type="PIRNR" id="PIRNR002869"/>
    </source>
</evidence>
<dbReference type="EMBL" id="JAAIKR010000001">
    <property type="protein sequence ID" value="MBR9726687.1"/>
    <property type="molecule type" value="Genomic_DNA"/>
</dbReference>
<dbReference type="RefSeq" id="WP_153660935.1">
    <property type="nucleotide sequence ID" value="NZ_JAAIKR010000001.1"/>
</dbReference>
<feature type="transmembrane region" description="Helical" evidence="10">
    <location>
        <begin position="392"/>
        <end position="410"/>
    </location>
</feature>
<keyword evidence="6 10" id="KW-1133">Transmembrane helix</keyword>
<feature type="transmembrane region" description="Helical" evidence="10">
    <location>
        <begin position="487"/>
        <end position="510"/>
    </location>
</feature>
<dbReference type="HAMAP" id="MF_02078">
    <property type="entry name" value="MurJ_MviN"/>
    <property type="match status" value="1"/>
</dbReference>
<evidence type="ECO:0000256" key="8">
    <source>
        <dbReference type="ARBA" id="ARBA00060041"/>
    </source>
</evidence>
<feature type="transmembrane region" description="Helical" evidence="10">
    <location>
        <begin position="450"/>
        <end position="472"/>
    </location>
</feature>
<keyword evidence="13" id="KW-1185">Reference proteome</keyword>
<feature type="transmembrane region" description="Helical" evidence="10">
    <location>
        <begin position="166"/>
        <end position="186"/>
    </location>
</feature>
<evidence type="ECO:0000256" key="3">
    <source>
        <dbReference type="ARBA" id="ARBA00022692"/>
    </source>
</evidence>
<evidence type="ECO:0000256" key="1">
    <source>
        <dbReference type="ARBA" id="ARBA00004651"/>
    </source>
</evidence>
<dbReference type="Pfam" id="PF03023">
    <property type="entry name" value="MurJ"/>
    <property type="match status" value="1"/>
</dbReference>
<feature type="transmembrane region" description="Helical" evidence="10">
    <location>
        <begin position="322"/>
        <end position="346"/>
    </location>
</feature>
<dbReference type="InterPro" id="IPR004268">
    <property type="entry name" value="MurJ"/>
</dbReference>
<keyword evidence="4 10" id="KW-0133">Cell shape</keyword>
<keyword evidence="5 10" id="KW-0573">Peptidoglycan synthesis</keyword>
<feature type="transmembrane region" description="Helical" evidence="10">
    <location>
        <begin position="416"/>
        <end position="438"/>
    </location>
</feature>
<comment type="caution">
    <text evidence="12">The sequence shown here is derived from an EMBL/GenBank/DDBJ whole genome shotgun (WGS) entry which is preliminary data.</text>
</comment>
<evidence type="ECO:0000313" key="13">
    <source>
        <dbReference type="Proteomes" id="UP000811844"/>
    </source>
</evidence>
<dbReference type="NCBIfam" id="TIGR01695">
    <property type="entry name" value="murJ_mviN"/>
    <property type="match status" value="1"/>
</dbReference>
<dbReference type="InterPro" id="IPR051050">
    <property type="entry name" value="Lipid_II_flippase_MurJ/MviN"/>
</dbReference>
<keyword evidence="3 10" id="KW-0812">Transmembrane</keyword>
<evidence type="ECO:0000256" key="9">
    <source>
        <dbReference type="ARBA" id="ARBA00061532"/>
    </source>
</evidence>
<feature type="transmembrane region" description="Helical" evidence="10">
    <location>
        <begin position="358"/>
        <end position="380"/>
    </location>
</feature>
<feature type="transmembrane region" description="Helical" evidence="10">
    <location>
        <begin position="198"/>
        <end position="218"/>
    </location>
</feature>
<organism evidence="12 13">
    <name type="scientific">Shewanella intestini</name>
    <dbReference type="NCBI Taxonomy" id="2017544"/>
    <lineage>
        <taxon>Bacteria</taxon>
        <taxon>Pseudomonadati</taxon>
        <taxon>Pseudomonadota</taxon>
        <taxon>Gammaproteobacteria</taxon>
        <taxon>Alteromonadales</taxon>
        <taxon>Shewanellaceae</taxon>
        <taxon>Shewanella</taxon>
    </lineage>
</organism>
<sequence>MSKKLFKSGMIVSFMTLISRVLGLVRDVVIANLMGAGSNADVFIFANKIPNFLRRLFAEGAFAQAFVPVLTEYQEKHTEEETRVLLSKVAGTLGGLVSIVTLIGVIGSPILAALFGGGWFIQWLNDGPDAAKFEQAQLMLKITFPYLWFITFTALAGSILNTRGRFAVSAFTPVFLNISIIAFALWYAPTLPSPEIGLAWGVFVGGLVQFLFQIPFLLKENALVKPSWGWQHPGVVKIRTLMIPALFGVSVSQINLLFDTFIASFLMTGSISWLYYSDRLLEFPLGLFGIAIATVILPALSKKHINNEAKDFGLTMDWGVKSIMLLGVPAMMGLIVLAQPMLMVLFMRGAFGITDVEMASYSLIAYGSGLFSFMIIKVLAPGYYSRQDTKTPVKYGIIAMVSNMVFNLILAIPFGYVGLAIATSMSALLNATLLYRGLHKLGVYRVTRSTIIFAVQVVFAAAIMVAVILFNLPSQAQWLDWAFTQRAWMLSVLIFGGAVAYLLSLALLGVRPRHLKATV</sequence>
<evidence type="ECO:0000256" key="6">
    <source>
        <dbReference type="ARBA" id="ARBA00022989"/>
    </source>
</evidence>
<evidence type="ECO:0000256" key="2">
    <source>
        <dbReference type="ARBA" id="ARBA00022475"/>
    </source>
</evidence>
<comment type="function">
    <text evidence="8 10 11">Involved in peptidoglycan biosynthesis. Transports lipid-linked peptidoglycan precursors from the inner to the outer leaflet of the cytoplasmic membrane.</text>
</comment>
<feature type="transmembrane region" description="Helical" evidence="10">
    <location>
        <begin position="142"/>
        <end position="160"/>
    </location>
</feature>
<comment type="pathway">
    <text evidence="10">Cell wall biogenesis; peptidoglycan biosynthesis.</text>
</comment>
<dbReference type="PANTHER" id="PTHR47019">
    <property type="entry name" value="LIPID II FLIPPASE MURJ"/>
    <property type="match status" value="1"/>
</dbReference>
<comment type="subcellular location">
    <subcellularLocation>
        <location evidence="10">Cell inner membrane</location>
        <topology evidence="10">Multi-pass membrane protein</topology>
    </subcellularLocation>
    <subcellularLocation>
        <location evidence="1">Cell membrane</location>
        <topology evidence="1">Multi-pass membrane protein</topology>
    </subcellularLocation>
</comment>
<keyword evidence="10 11" id="KW-0961">Cell wall biogenesis/degradation</keyword>
<feature type="transmembrane region" description="Helical" evidence="10">
    <location>
        <begin position="283"/>
        <end position="301"/>
    </location>
</feature>
<evidence type="ECO:0000313" key="12">
    <source>
        <dbReference type="EMBL" id="MBR9726687.1"/>
    </source>
</evidence>
<feature type="transmembrane region" description="Helical" evidence="10">
    <location>
        <begin position="256"/>
        <end position="277"/>
    </location>
</feature>
<dbReference type="PIRSF" id="PIRSF002869">
    <property type="entry name" value="MviN"/>
    <property type="match status" value="1"/>
</dbReference>
<keyword evidence="10" id="KW-0997">Cell inner membrane</keyword>
<dbReference type="CDD" id="cd13123">
    <property type="entry name" value="MATE_MurJ_like"/>
    <property type="match status" value="1"/>
</dbReference>